<accession>A0A2K9NC62</accession>
<gene>
    <name evidence="1" type="ORF">C0V82_10350</name>
</gene>
<dbReference type="OrthoDB" id="8449511at2"/>
<dbReference type="RefSeq" id="WP_102112273.1">
    <property type="nucleotide sequence ID" value="NZ_BMGN01000002.1"/>
</dbReference>
<organism evidence="1 2">
    <name type="scientific">Niveispirillum cyanobacteriorum</name>
    <dbReference type="NCBI Taxonomy" id="1612173"/>
    <lineage>
        <taxon>Bacteria</taxon>
        <taxon>Pseudomonadati</taxon>
        <taxon>Pseudomonadota</taxon>
        <taxon>Alphaproteobacteria</taxon>
        <taxon>Rhodospirillales</taxon>
        <taxon>Azospirillaceae</taxon>
        <taxon>Niveispirillum</taxon>
    </lineage>
</organism>
<proteinExistence type="predicted"/>
<dbReference type="KEGG" id="ncb:C0V82_10350"/>
<dbReference type="EMBL" id="CP025611">
    <property type="protein sequence ID" value="AUN30592.1"/>
    <property type="molecule type" value="Genomic_DNA"/>
</dbReference>
<name>A0A2K9NC62_9PROT</name>
<protein>
    <submittedName>
        <fullName evidence="1">Uncharacterized protein</fullName>
    </submittedName>
</protein>
<evidence type="ECO:0000313" key="1">
    <source>
        <dbReference type="EMBL" id="AUN30592.1"/>
    </source>
</evidence>
<sequence>MSDAFILEPVADRAALRHPCLRLLFDAWLAATLPGQNLPCIDDLLPPAQAVAADHLWWLERVPGGGPSDFIGRGFGRQTVANYGIDPTGRHINDYARQPVFGRILRVLTTVTAAQQPHRFAADQSVMSNGALHDVEALALPVAGPDGAFWGVLGATRAREL</sequence>
<dbReference type="Proteomes" id="UP000234752">
    <property type="component" value="Chromosome eg_1"/>
</dbReference>
<reference evidence="1 2" key="1">
    <citation type="submission" date="2017-12" db="EMBL/GenBank/DDBJ databases">
        <title>Genomes of bacteria within cyanobacterial aggregates.</title>
        <authorList>
            <person name="Cai H."/>
        </authorList>
    </citation>
    <scope>NUCLEOTIDE SEQUENCE [LARGE SCALE GENOMIC DNA]</scope>
    <source>
        <strain evidence="1 2">TH16</strain>
    </source>
</reference>
<keyword evidence="2" id="KW-1185">Reference proteome</keyword>
<evidence type="ECO:0000313" key="2">
    <source>
        <dbReference type="Proteomes" id="UP000234752"/>
    </source>
</evidence>
<dbReference type="AlphaFoldDB" id="A0A2K9NC62"/>